<dbReference type="GO" id="GO:0005911">
    <property type="term" value="C:cell-cell junction"/>
    <property type="evidence" value="ECO:0007669"/>
    <property type="project" value="TreeGrafter"/>
</dbReference>
<organism evidence="10 11">
    <name type="scientific">Stichopus japonicus</name>
    <name type="common">Sea cucumber</name>
    <dbReference type="NCBI Taxonomy" id="307972"/>
    <lineage>
        <taxon>Eukaryota</taxon>
        <taxon>Metazoa</taxon>
        <taxon>Echinodermata</taxon>
        <taxon>Eleutherozoa</taxon>
        <taxon>Echinozoa</taxon>
        <taxon>Holothuroidea</taxon>
        <taxon>Aspidochirotacea</taxon>
        <taxon>Aspidochirotida</taxon>
        <taxon>Stichopodidae</taxon>
        <taxon>Apostichopus</taxon>
    </lineage>
</organism>
<dbReference type="InterPro" id="IPR003599">
    <property type="entry name" value="Ig_sub"/>
</dbReference>
<dbReference type="GO" id="GO:0050839">
    <property type="term" value="F:cell adhesion molecule binding"/>
    <property type="evidence" value="ECO:0007669"/>
    <property type="project" value="TreeGrafter"/>
</dbReference>
<dbReference type="SUPFAM" id="SSF48726">
    <property type="entry name" value="Immunoglobulin"/>
    <property type="match status" value="4"/>
</dbReference>
<evidence type="ECO:0000256" key="2">
    <source>
        <dbReference type="ARBA" id="ARBA00023136"/>
    </source>
</evidence>
<sequence length="695" mass="76121">MGKRSNLSSLTLVLLVANFLHTAESQQSFITEPTGVSVVIGQTITLLCSVSDKAGSIAWTKKVPISIERNIIDPNNRDRYSIIGDNTGEDFNLQITSAELTDAGDFQCLVTASGSDPDIQSVSATVEVIDVPIQAFTTQPSNTNVPVDTSATLQCSVVDKAGFLQWEKDGVIISNDTNILDPALTTYSIVGDSAQGTYNLQILLAQESDEGVYRCVVTAAGFSEQITSNTAVLSISTSGQRLEILPSNTVAREGTNTRLLCRVADKAGVQTWLKNGQQLNEDTNVIVADDRYTIAGDQENGEYFLDITNISPDDAASYFCTVSGVDGDTPISSGGATLTVTVEPTISIELIPTDVLVDEDDSVTVQCAASGNPAIIDYTWYYNGIEVTSGDSRFVIETTAARDSSYLQIVSATDSFDEGVVSCEARNRIDRETTYAVIKVQESNIYTIVLVAMILIAIIVFIVIFALFIAPCLYSKHMKKSRVSNDENLIATISDKLQHNFFITGNGHVPSGDGKSSRRKHRHKRRHHKHKVIDHEAKKAEKKLKAIEKDVIYEDPDSLKTSKKHSKSDIYPEPRYVEYPLSTPRKSLDVEAGKRSTRASLDILRPLSQTPELKTIDEIGKRNSKDRRSGSRRSSKATSSSSGRRQSSDRRSSKSSSHKVSLSPGEYAAREEYDKKLRELSDIREGLVDDTKSKK</sequence>
<feature type="compositionally biased region" description="Low complexity" evidence="6">
    <location>
        <begin position="654"/>
        <end position="663"/>
    </location>
</feature>
<dbReference type="GO" id="GO:0098609">
    <property type="term" value="P:cell-cell adhesion"/>
    <property type="evidence" value="ECO:0007669"/>
    <property type="project" value="TreeGrafter"/>
</dbReference>
<keyword evidence="5" id="KW-0393">Immunoglobulin domain</keyword>
<evidence type="ECO:0000256" key="8">
    <source>
        <dbReference type="SAM" id="SignalP"/>
    </source>
</evidence>
<feature type="compositionally biased region" description="Basic residues" evidence="6">
    <location>
        <begin position="517"/>
        <end position="532"/>
    </location>
</feature>
<dbReference type="InterPro" id="IPR013783">
    <property type="entry name" value="Ig-like_fold"/>
</dbReference>
<dbReference type="CDD" id="cd00096">
    <property type="entry name" value="Ig"/>
    <property type="match status" value="1"/>
</dbReference>
<dbReference type="InterPro" id="IPR003598">
    <property type="entry name" value="Ig_sub2"/>
</dbReference>
<comment type="caution">
    <text evidence="10">The sequence shown here is derived from an EMBL/GenBank/DDBJ whole genome shotgun (WGS) entry which is preliminary data.</text>
</comment>
<feature type="chain" id="PRO_5013943303" evidence="8">
    <location>
        <begin position="26"/>
        <end position="695"/>
    </location>
</feature>
<feature type="compositionally biased region" description="Low complexity" evidence="6">
    <location>
        <begin position="636"/>
        <end position="645"/>
    </location>
</feature>
<evidence type="ECO:0000256" key="7">
    <source>
        <dbReference type="SAM" id="Phobius"/>
    </source>
</evidence>
<evidence type="ECO:0000313" key="10">
    <source>
        <dbReference type="EMBL" id="PIK33366.1"/>
    </source>
</evidence>
<feature type="transmembrane region" description="Helical" evidence="7">
    <location>
        <begin position="445"/>
        <end position="474"/>
    </location>
</feature>
<evidence type="ECO:0000256" key="5">
    <source>
        <dbReference type="ARBA" id="ARBA00023319"/>
    </source>
</evidence>
<evidence type="ECO:0000256" key="1">
    <source>
        <dbReference type="ARBA" id="ARBA00004479"/>
    </source>
</evidence>
<dbReference type="Pfam" id="PF13927">
    <property type="entry name" value="Ig_3"/>
    <property type="match status" value="2"/>
</dbReference>
<reference evidence="10 11" key="1">
    <citation type="journal article" date="2017" name="PLoS Biol.">
        <title>The sea cucumber genome provides insights into morphological evolution and visceral regeneration.</title>
        <authorList>
            <person name="Zhang X."/>
            <person name="Sun L."/>
            <person name="Yuan J."/>
            <person name="Sun Y."/>
            <person name="Gao Y."/>
            <person name="Zhang L."/>
            <person name="Li S."/>
            <person name="Dai H."/>
            <person name="Hamel J.F."/>
            <person name="Liu C."/>
            <person name="Yu Y."/>
            <person name="Liu S."/>
            <person name="Lin W."/>
            <person name="Guo K."/>
            <person name="Jin S."/>
            <person name="Xu P."/>
            <person name="Storey K.B."/>
            <person name="Huan P."/>
            <person name="Zhang T."/>
            <person name="Zhou Y."/>
            <person name="Zhang J."/>
            <person name="Lin C."/>
            <person name="Li X."/>
            <person name="Xing L."/>
            <person name="Huo D."/>
            <person name="Sun M."/>
            <person name="Wang L."/>
            <person name="Mercier A."/>
            <person name="Li F."/>
            <person name="Yang H."/>
            <person name="Xiang J."/>
        </authorList>
    </citation>
    <scope>NUCLEOTIDE SEQUENCE [LARGE SCALE GENOMIC DNA]</scope>
    <source>
        <strain evidence="10">Shaxun</strain>
        <tissue evidence="10">Muscle</tissue>
    </source>
</reference>
<dbReference type="PROSITE" id="PS50835">
    <property type="entry name" value="IG_LIKE"/>
    <property type="match status" value="4"/>
</dbReference>
<dbReference type="PANTHER" id="PTHR11640">
    <property type="entry name" value="NEPHRIN"/>
    <property type="match status" value="1"/>
</dbReference>
<dbReference type="EMBL" id="MRZV01002600">
    <property type="protein sequence ID" value="PIK33366.1"/>
    <property type="molecule type" value="Genomic_DNA"/>
</dbReference>
<comment type="subcellular location">
    <subcellularLocation>
        <location evidence="1">Membrane</location>
        <topology evidence="1">Single-pass type I membrane protein</topology>
    </subcellularLocation>
</comment>
<keyword evidence="2 7" id="KW-0472">Membrane</keyword>
<feature type="domain" description="Ig-like" evidence="9">
    <location>
        <begin position="27"/>
        <end position="111"/>
    </location>
</feature>
<keyword evidence="3" id="KW-1015">Disulfide bond</keyword>
<proteinExistence type="predicted"/>
<evidence type="ECO:0000259" key="9">
    <source>
        <dbReference type="PROSITE" id="PS50835"/>
    </source>
</evidence>
<dbReference type="Pfam" id="PF07679">
    <property type="entry name" value="I-set"/>
    <property type="match status" value="1"/>
</dbReference>
<dbReference type="SMART" id="SM00406">
    <property type="entry name" value="IGv"/>
    <property type="match status" value="2"/>
</dbReference>
<name>A0A2G8JC94_STIJA</name>
<dbReference type="InterPro" id="IPR007110">
    <property type="entry name" value="Ig-like_dom"/>
</dbReference>
<dbReference type="SMART" id="SM00409">
    <property type="entry name" value="IG"/>
    <property type="match status" value="4"/>
</dbReference>
<dbReference type="InterPro" id="IPR013098">
    <property type="entry name" value="Ig_I-set"/>
</dbReference>
<feature type="domain" description="Ig-like" evidence="9">
    <location>
        <begin position="344"/>
        <end position="434"/>
    </location>
</feature>
<accession>A0A2G8JC94</accession>
<feature type="compositionally biased region" description="Basic and acidic residues" evidence="6">
    <location>
        <begin position="614"/>
        <end position="629"/>
    </location>
</feature>
<dbReference type="AlphaFoldDB" id="A0A2G8JC94"/>
<keyword evidence="7" id="KW-0812">Transmembrane</keyword>
<feature type="region of interest" description="Disordered" evidence="6">
    <location>
        <begin position="612"/>
        <end position="673"/>
    </location>
</feature>
<feature type="domain" description="Ig-like" evidence="9">
    <location>
        <begin position="240"/>
        <end position="343"/>
    </location>
</feature>
<dbReference type="STRING" id="307972.A0A2G8JC94"/>
<dbReference type="InterPro" id="IPR013106">
    <property type="entry name" value="Ig_V-set"/>
</dbReference>
<evidence type="ECO:0000256" key="6">
    <source>
        <dbReference type="SAM" id="MobiDB-lite"/>
    </source>
</evidence>
<dbReference type="PANTHER" id="PTHR11640:SF31">
    <property type="entry name" value="IRREGULAR CHIASM C-ROUGHEST PROTEIN-RELATED"/>
    <property type="match status" value="1"/>
</dbReference>
<feature type="signal peptide" evidence="8">
    <location>
        <begin position="1"/>
        <end position="25"/>
    </location>
</feature>
<dbReference type="Gene3D" id="2.60.40.10">
    <property type="entry name" value="Immunoglobulins"/>
    <property type="match status" value="4"/>
</dbReference>
<dbReference type="GO" id="GO:0005886">
    <property type="term" value="C:plasma membrane"/>
    <property type="evidence" value="ECO:0007669"/>
    <property type="project" value="TreeGrafter"/>
</dbReference>
<dbReference type="InterPro" id="IPR036179">
    <property type="entry name" value="Ig-like_dom_sf"/>
</dbReference>
<feature type="domain" description="Ig-like" evidence="9">
    <location>
        <begin position="117"/>
        <end position="234"/>
    </location>
</feature>
<keyword evidence="7" id="KW-1133">Transmembrane helix</keyword>
<keyword evidence="8" id="KW-0732">Signal</keyword>
<dbReference type="Proteomes" id="UP000230750">
    <property type="component" value="Unassembled WGS sequence"/>
</dbReference>
<keyword evidence="4" id="KW-0325">Glycoprotein</keyword>
<protein>
    <submittedName>
        <fullName evidence="10">Putative obscurin</fullName>
    </submittedName>
</protein>
<dbReference type="OrthoDB" id="6413693at2759"/>
<evidence type="ECO:0000313" key="11">
    <source>
        <dbReference type="Proteomes" id="UP000230750"/>
    </source>
</evidence>
<evidence type="ECO:0000256" key="3">
    <source>
        <dbReference type="ARBA" id="ARBA00023157"/>
    </source>
</evidence>
<feature type="non-terminal residue" evidence="10">
    <location>
        <position position="695"/>
    </location>
</feature>
<dbReference type="InterPro" id="IPR051275">
    <property type="entry name" value="Cell_adhesion_signaling"/>
</dbReference>
<evidence type="ECO:0000256" key="4">
    <source>
        <dbReference type="ARBA" id="ARBA00023180"/>
    </source>
</evidence>
<dbReference type="Pfam" id="PF07686">
    <property type="entry name" value="V-set"/>
    <property type="match status" value="1"/>
</dbReference>
<keyword evidence="11" id="KW-1185">Reference proteome</keyword>
<feature type="region of interest" description="Disordered" evidence="6">
    <location>
        <begin position="508"/>
        <end position="538"/>
    </location>
</feature>
<dbReference type="SMART" id="SM00408">
    <property type="entry name" value="IGc2"/>
    <property type="match status" value="4"/>
</dbReference>
<gene>
    <name evidence="10" type="ORF">BSL78_29820</name>
</gene>